<feature type="region of interest" description="Disordered" evidence="16">
    <location>
        <begin position="216"/>
        <end position="240"/>
    </location>
</feature>
<evidence type="ECO:0000313" key="20">
    <source>
        <dbReference type="Proteomes" id="UP000182719"/>
    </source>
</evidence>
<dbReference type="GO" id="GO:0005737">
    <property type="term" value="C:cytoplasm"/>
    <property type="evidence" value="ECO:0007669"/>
    <property type="project" value="UniProtKB-SubCell"/>
</dbReference>
<dbReference type="GO" id="GO:0019843">
    <property type="term" value="F:rRNA binding"/>
    <property type="evidence" value="ECO:0007669"/>
    <property type="project" value="UniProtKB-KW"/>
</dbReference>
<keyword evidence="11 15" id="KW-0255">Endonuclease</keyword>
<dbReference type="Proteomes" id="UP000182719">
    <property type="component" value="Unassembled WGS sequence"/>
</dbReference>
<keyword evidence="7 15" id="KW-0507">mRNA processing</keyword>
<dbReference type="Pfam" id="PF00035">
    <property type="entry name" value="dsrm"/>
    <property type="match status" value="1"/>
</dbReference>
<dbReference type="PROSITE" id="PS50137">
    <property type="entry name" value="DS_RBD"/>
    <property type="match status" value="1"/>
</dbReference>
<dbReference type="GO" id="GO:0010468">
    <property type="term" value="P:regulation of gene expression"/>
    <property type="evidence" value="ECO:0007669"/>
    <property type="project" value="TreeGrafter"/>
</dbReference>
<keyword evidence="6 15" id="KW-0698">rRNA processing</keyword>
<evidence type="ECO:0000256" key="6">
    <source>
        <dbReference type="ARBA" id="ARBA00022552"/>
    </source>
</evidence>
<organism evidence="19 20">
    <name type="scientific">Stigmatella aurantiaca</name>
    <dbReference type="NCBI Taxonomy" id="41"/>
    <lineage>
        <taxon>Bacteria</taxon>
        <taxon>Pseudomonadati</taxon>
        <taxon>Myxococcota</taxon>
        <taxon>Myxococcia</taxon>
        <taxon>Myxococcales</taxon>
        <taxon>Cystobacterineae</taxon>
        <taxon>Archangiaceae</taxon>
        <taxon>Stigmatella</taxon>
    </lineage>
</organism>
<keyword evidence="9 15" id="KW-0540">Nuclease</keyword>
<comment type="catalytic activity">
    <reaction evidence="1 15">
        <text>Endonucleolytic cleavage to 5'-phosphomonoester.</text>
        <dbReference type="EC" id="3.1.26.3"/>
    </reaction>
</comment>
<evidence type="ECO:0000256" key="4">
    <source>
        <dbReference type="ARBA" id="ARBA00011738"/>
    </source>
</evidence>
<dbReference type="SUPFAM" id="SSF54768">
    <property type="entry name" value="dsRNA-binding domain-like"/>
    <property type="match status" value="1"/>
</dbReference>
<dbReference type="FunFam" id="1.10.1520.10:FF:000001">
    <property type="entry name" value="Ribonuclease 3"/>
    <property type="match status" value="1"/>
</dbReference>
<comment type="subunit">
    <text evidence="4 15">Homodimer.</text>
</comment>
<protein>
    <recommendedName>
        <fullName evidence="15">Ribonuclease 3</fullName>
        <ecNumber evidence="15">3.1.26.3</ecNumber>
    </recommendedName>
    <alternativeName>
        <fullName evidence="15">Ribonuclease III</fullName>
        <shortName evidence="15">RNase III</shortName>
    </alternativeName>
</protein>
<feature type="domain" description="DRBM" evidence="17">
    <location>
        <begin position="166"/>
        <end position="235"/>
    </location>
</feature>
<comment type="function">
    <text evidence="15">Digests double-stranded RNA. Involved in the processing of primary rRNA transcript to yield the immediate precursors to the large and small rRNAs (23S and 16S). Processes some mRNAs, and tRNAs when they are encoded in the rRNA operon. Processes pre-crRNA and tracrRNA of type II CRISPR loci if present in the organism.</text>
</comment>
<keyword evidence="5 15" id="KW-0963">Cytoplasm</keyword>
<accession>A0A1H7JT74</accession>
<evidence type="ECO:0000259" key="17">
    <source>
        <dbReference type="PROSITE" id="PS50137"/>
    </source>
</evidence>
<dbReference type="InterPro" id="IPR036389">
    <property type="entry name" value="RNase_III_sf"/>
</dbReference>
<dbReference type="AlphaFoldDB" id="A0A1H7JT74"/>
<evidence type="ECO:0000256" key="14">
    <source>
        <dbReference type="ARBA" id="ARBA00022884"/>
    </source>
</evidence>
<keyword evidence="12 15" id="KW-0378">Hydrolase</keyword>
<dbReference type="SUPFAM" id="SSF69065">
    <property type="entry name" value="RNase III domain-like"/>
    <property type="match status" value="1"/>
</dbReference>
<dbReference type="RefSeq" id="WP_075005459.1">
    <property type="nucleotide sequence ID" value="NZ_FOAP01000002.1"/>
</dbReference>
<dbReference type="Pfam" id="PF14622">
    <property type="entry name" value="Ribonucleas_3_3"/>
    <property type="match status" value="1"/>
</dbReference>
<gene>
    <name evidence="15" type="primary">rnc</name>
    <name evidence="19" type="ORF">SAMN05444354_102320</name>
</gene>
<feature type="binding site" evidence="15">
    <location>
        <position position="125"/>
    </location>
    <ligand>
        <name>Mg(2+)</name>
        <dbReference type="ChEBI" id="CHEBI:18420"/>
    </ligand>
</feature>
<keyword evidence="15" id="KW-0699">rRNA-binding</keyword>
<evidence type="ECO:0000256" key="12">
    <source>
        <dbReference type="ARBA" id="ARBA00022801"/>
    </source>
</evidence>
<dbReference type="OrthoDB" id="9805026at2"/>
<dbReference type="GO" id="GO:0003725">
    <property type="term" value="F:double-stranded RNA binding"/>
    <property type="evidence" value="ECO:0007669"/>
    <property type="project" value="TreeGrafter"/>
</dbReference>
<evidence type="ECO:0000256" key="16">
    <source>
        <dbReference type="SAM" id="MobiDB-lite"/>
    </source>
</evidence>
<keyword evidence="14 15" id="KW-0694">RNA-binding</keyword>
<evidence type="ECO:0000256" key="2">
    <source>
        <dbReference type="ARBA" id="ARBA00004496"/>
    </source>
</evidence>
<dbReference type="EC" id="3.1.26.3" evidence="15"/>
<reference evidence="20" key="1">
    <citation type="submission" date="2016-10" db="EMBL/GenBank/DDBJ databases">
        <authorList>
            <person name="Varghese N."/>
            <person name="Submissions S."/>
        </authorList>
    </citation>
    <scope>NUCLEOTIDE SEQUENCE [LARGE SCALE GENOMIC DNA]</scope>
    <source>
        <strain evidence="20">DSM 17044</strain>
    </source>
</reference>
<dbReference type="Gene3D" id="1.10.1520.10">
    <property type="entry name" value="Ribonuclease III domain"/>
    <property type="match status" value="1"/>
</dbReference>
<keyword evidence="10 15" id="KW-0479">Metal-binding</keyword>
<evidence type="ECO:0000256" key="13">
    <source>
        <dbReference type="ARBA" id="ARBA00022842"/>
    </source>
</evidence>
<dbReference type="GO" id="GO:0006397">
    <property type="term" value="P:mRNA processing"/>
    <property type="evidence" value="ECO:0007669"/>
    <property type="project" value="UniProtKB-UniRule"/>
</dbReference>
<evidence type="ECO:0000256" key="9">
    <source>
        <dbReference type="ARBA" id="ARBA00022722"/>
    </source>
</evidence>
<comment type="similarity">
    <text evidence="3">Belongs to the ribonuclease III family.</text>
</comment>
<keyword evidence="13 15" id="KW-0460">Magnesium</keyword>
<dbReference type="GO" id="GO:0006364">
    <property type="term" value="P:rRNA processing"/>
    <property type="evidence" value="ECO:0007669"/>
    <property type="project" value="UniProtKB-UniRule"/>
</dbReference>
<keyword evidence="8 15" id="KW-0819">tRNA processing</keyword>
<keyword evidence="20" id="KW-1185">Reference proteome</keyword>
<dbReference type="PANTHER" id="PTHR11207:SF0">
    <property type="entry name" value="RIBONUCLEASE 3"/>
    <property type="match status" value="1"/>
</dbReference>
<comment type="subcellular location">
    <subcellularLocation>
        <location evidence="2 15">Cytoplasm</location>
    </subcellularLocation>
</comment>
<comment type="cofactor">
    <cofactor evidence="15">
        <name>Mg(2+)</name>
        <dbReference type="ChEBI" id="CHEBI:18420"/>
    </cofactor>
</comment>
<evidence type="ECO:0000256" key="3">
    <source>
        <dbReference type="ARBA" id="ARBA00010183"/>
    </source>
</evidence>
<evidence type="ECO:0000256" key="1">
    <source>
        <dbReference type="ARBA" id="ARBA00000109"/>
    </source>
</evidence>
<dbReference type="InterPro" id="IPR000999">
    <property type="entry name" value="RNase_III_dom"/>
</dbReference>
<dbReference type="HAMAP" id="MF_00104">
    <property type="entry name" value="RNase_III"/>
    <property type="match status" value="1"/>
</dbReference>
<dbReference type="GO" id="GO:0004525">
    <property type="term" value="F:ribonuclease III activity"/>
    <property type="evidence" value="ECO:0007669"/>
    <property type="project" value="UniProtKB-UniRule"/>
</dbReference>
<evidence type="ECO:0000256" key="7">
    <source>
        <dbReference type="ARBA" id="ARBA00022664"/>
    </source>
</evidence>
<proteinExistence type="inferred from homology"/>
<evidence type="ECO:0000256" key="8">
    <source>
        <dbReference type="ARBA" id="ARBA00022694"/>
    </source>
</evidence>
<dbReference type="SMART" id="SM00358">
    <property type="entry name" value="DSRM"/>
    <property type="match status" value="1"/>
</dbReference>
<evidence type="ECO:0000256" key="10">
    <source>
        <dbReference type="ARBA" id="ARBA00022723"/>
    </source>
</evidence>
<dbReference type="PROSITE" id="PS00517">
    <property type="entry name" value="RNASE_3_1"/>
    <property type="match status" value="1"/>
</dbReference>
<dbReference type="SMART" id="SM00535">
    <property type="entry name" value="RIBOc"/>
    <property type="match status" value="1"/>
</dbReference>
<dbReference type="PROSITE" id="PS50142">
    <property type="entry name" value="RNASE_3_2"/>
    <property type="match status" value="1"/>
</dbReference>
<dbReference type="FunFam" id="3.30.160.20:FF:000003">
    <property type="entry name" value="Ribonuclease 3"/>
    <property type="match status" value="1"/>
</dbReference>
<dbReference type="PANTHER" id="PTHR11207">
    <property type="entry name" value="RIBONUCLEASE III"/>
    <property type="match status" value="1"/>
</dbReference>
<sequence length="240" mass="26443">MDKQNLQERVQSLELRLGVPFVRKDLGLAALTHKSYFNEHRDAGLQDNERLEFLGDAVVDLAISHRLMERFPLAAEGELSKLRALIVNEEGLARIAKRLGLGAMLLLGRGEEMTGGREKNSLLADALEAVIGAVFLGGGMEPVMTLVDQHFAEALDGVAQGRSGLDYKTKLQEDAQVRLKVPPRYRVVAEVGPDHEKTFEVEVSIGSELYARATGRNKKEAEQAAARATLDMLRKDDTPK</sequence>
<evidence type="ECO:0000256" key="11">
    <source>
        <dbReference type="ARBA" id="ARBA00022759"/>
    </source>
</evidence>
<dbReference type="GO" id="GO:0042802">
    <property type="term" value="F:identical protein binding"/>
    <property type="evidence" value="ECO:0007669"/>
    <property type="project" value="UniProtKB-ARBA"/>
</dbReference>
<name>A0A1H7JT74_STIAU</name>
<dbReference type="NCBIfam" id="TIGR02191">
    <property type="entry name" value="RNaseIII"/>
    <property type="match status" value="1"/>
</dbReference>
<dbReference type="GO" id="GO:0008033">
    <property type="term" value="P:tRNA processing"/>
    <property type="evidence" value="ECO:0007669"/>
    <property type="project" value="UniProtKB-KW"/>
</dbReference>
<feature type="domain" description="RNase III" evidence="18">
    <location>
        <begin position="10"/>
        <end position="139"/>
    </location>
</feature>
<dbReference type="InterPro" id="IPR011907">
    <property type="entry name" value="RNase_III"/>
</dbReference>
<dbReference type="CDD" id="cd00593">
    <property type="entry name" value="RIBOc"/>
    <property type="match status" value="1"/>
</dbReference>
<dbReference type="Gene3D" id="3.30.160.20">
    <property type="match status" value="1"/>
</dbReference>
<dbReference type="EMBL" id="FOAP01000002">
    <property type="protein sequence ID" value="SEK77858.1"/>
    <property type="molecule type" value="Genomic_DNA"/>
</dbReference>
<evidence type="ECO:0000313" key="19">
    <source>
        <dbReference type="EMBL" id="SEK77858.1"/>
    </source>
</evidence>
<evidence type="ECO:0000256" key="15">
    <source>
        <dbReference type="HAMAP-Rule" id="MF_00104"/>
    </source>
</evidence>
<feature type="binding site" evidence="15">
    <location>
        <position position="128"/>
    </location>
    <ligand>
        <name>Mg(2+)</name>
        <dbReference type="ChEBI" id="CHEBI:18420"/>
    </ligand>
</feature>
<dbReference type="GO" id="GO:0046872">
    <property type="term" value="F:metal ion binding"/>
    <property type="evidence" value="ECO:0007669"/>
    <property type="project" value="UniProtKB-KW"/>
</dbReference>
<feature type="binding site" evidence="15">
    <location>
        <position position="52"/>
    </location>
    <ligand>
        <name>Mg(2+)</name>
        <dbReference type="ChEBI" id="CHEBI:18420"/>
    </ligand>
</feature>
<dbReference type="CDD" id="cd10845">
    <property type="entry name" value="DSRM_RNAse_III_family"/>
    <property type="match status" value="1"/>
</dbReference>
<evidence type="ECO:0000256" key="5">
    <source>
        <dbReference type="ARBA" id="ARBA00022490"/>
    </source>
</evidence>
<dbReference type="InterPro" id="IPR014720">
    <property type="entry name" value="dsRBD_dom"/>
</dbReference>
<feature type="active site" evidence="15">
    <location>
        <position position="128"/>
    </location>
</feature>
<feature type="active site" evidence="15">
    <location>
        <position position="56"/>
    </location>
</feature>
<evidence type="ECO:0000259" key="18">
    <source>
        <dbReference type="PROSITE" id="PS50142"/>
    </source>
</evidence>